<dbReference type="InterPro" id="IPR000515">
    <property type="entry name" value="MetI-like"/>
</dbReference>
<keyword evidence="10" id="KW-1185">Reference proteome</keyword>
<comment type="caution">
    <text evidence="9">The sequence shown here is derived from an EMBL/GenBank/DDBJ whole genome shotgun (WGS) entry which is preliminary data.</text>
</comment>
<evidence type="ECO:0000313" key="10">
    <source>
        <dbReference type="Proteomes" id="UP000256977"/>
    </source>
</evidence>
<evidence type="ECO:0000256" key="5">
    <source>
        <dbReference type="ARBA" id="ARBA00022989"/>
    </source>
</evidence>
<comment type="subcellular location">
    <subcellularLocation>
        <location evidence="1 7">Cell membrane</location>
        <topology evidence="1 7">Multi-pass membrane protein</topology>
    </subcellularLocation>
</comment>
<dbReference type="GO" id="GO:0005886">
    <property type="term" value="C:plasma membrane"/>
    <property type="evidence" value="ECO:0007669"/>
    <property type="project" value="UniProtKB-SubCell"/>
</dbReference>
<proteinExistence type="inferred from homology"/>
<keyword evidence="3" id="KW-1003">Cell membrane</keyword>
<evidence type="ECO:0000259" key="8">
    <source>
        <dbReference type="PROSITE" id="PS50928"/>
    </source>
</evidence>
<keyword evidence="6 7" id="KW-0472">Membrane</keyword>
<feature type="transmembrane region" description="Helical" evidence="7">
    <location>
        <begin position="174"/>
        <end position="195"/>
    </location>
</feature>
<dbReference type="Proteomes" id="UP000256977">
    <property type="component" value="Unassembled WGS sequence"/>
</dbReference>
<feature type="transmembrane region" description="Helical" evidence="7">
    <location>
        <begin position="126"/>
        <end position="147"/>
    </location>
</feature>
<dbReference type="AlphaFoldDB" id="A0A3D9IJR3"/>
<sequence>MIAQAIRLTARKSRALLGFRLPYRAQRYVFIYLVLAFPLFYFLGTRLLPILYAFNVSVREWDLLSPEKPYVGFDNFAALFGDEVFRKSIVNTLIYVGVGVPGQLAVGLAVALLIHRIRRFRGLFRTIYFIPYVTSAVAVSWVFRWILMRNGWLNQTLLSLGLEPQLFLQSHRQAIYLVILTIIWQSIGFQMLVFLTGLEGVPRMYYDAAAIDGAGSWRRFRHVTLPLLNPAIVFSVVIGAISYLQTFGQVLSMTNGEPLNSTRTIVLHVYALAFQRFQMGSAAAATVILFVMILALTLLQFKLVGRKVEY</sequence>
<dbReference type="Pfam" id="PF00528">
    <property type="entry name" value="BPD_transp_1"/>
    <property type="match status" value="1"/>
</dbReference>
<feature type="domain" description="ABC transmembrane type-1" evidence="8">
    <location>
        <begin position="89"/>
        <end position="300"/>
    </location>
</feature>
<dbReference type="SUPFAM" id="SSF161098">
    <property type="entry name" value="MetI-like"/>
    <property type="match status" value="1"/>
</dbReference>
<evidence type="ECO:0000256" key="1">
    <source>
        <dbReference type="ARBA" id="ARBA00004651"/>
    </source>
</evidence>
<feature type="transmembrane region" description="Helical" evidence="7">
    <location>
        <begin position="29"/>
        <end position="54"/>
    </location>
</feature>
<dbReference type="GO" id="GO:0055085">
    <property type="term" value="P:transmembrane transport"/>
    <property type="evidence" value="ECO:0007669"/>
    <property type="project" value="InterPro"/>
</dbReference>
<dbReference type="InterPro" id="IPR035906">
    <property type="entry name" value="MetI-like_sf"/>
</dbReference>
<keyword evidence="5 7" id="KW-1133">Transmembrane helix</keyword>
<evidence type="ECO:0000313" key="9">
    <source>
        <dbReference type="EMBL" id="RED61968.1"/>
    </source>
</evidence>
<gene>
    <name evidence="9" type="ORF">DFP98_12877</name>
</gene>
<protein>
    <submittedName>
        <fullName evidence="9">Carbohydrate ABC transporter membrane protein 1 (CUT1 family)</fullName>
    </submittedName>
</protein>
<dbReference type="PANTHER" id="PTHR30193">
    <property type="entry name" value="ABC TRANSPORTER PERMEASE PROTEIN"/>
    <property type="match status" value="1"/>
</dbReference>
<dbReference type="PANTHER" id="PTHR30193:SF37">
    <property type="entry name" value="INNER MEMBRANE ABC TRANSPORTER PERMEASE PROTEIN YCJO"/>
    <property type="match status" value="1"/>
</dbReference>
<dbReference type="CDD" id="cd06261">
    <property type="entry name" value="TM_PBP2"/>
    <property type="match status" value="1"/>
</dbReference>
<evidence type="ECO:0000256" key="7">
    <source>
        <dbReference type="RuleBase" id="RU363032"/>
    </source>
</evidence>
<feature type="transmembrane region" description="Helical" evidence="7">
    <location>
        <begin position="277"/>
        <end position="299"/>
    </location>
</feature>
<feature type="transmembrane region" description="Helical" evidence="7">
    <location>
        <begin position="227"/>
        <end position="245"/>
    </location>
</feature>
<keyword evidence="2 7" id="KW-0813">Transport</keyword>
<evidence type="ECO:0000256" key="4">
    <source>
        <dbReference type="ARBA" id="ARBA00022692"/>
    </source>
</evidence>
<organism evidence="9 10">
    <name type="scientific">Cohnella phaseoli</name>
    <dbReference type="NCBI Taxonomy" id="456490"/>
    <lineage>
        <taxon>Bacteria</taxon>
        <taxon>Bacillati</taxon>
        <taxon>Bacillota</taxon>
        <taxon>Bacilli</taxon>
        <taxon>Bacillales</taxon>
        <taxon>Paenibacillaceae</taxon>
        <taxon>Cohnella</taxon>
    </lineage>
</organism>
<dbReference type="EMBL" id="QRDZ01000028">
    <property type="protein sequence ID" value="RED61968.1"/>
    <property type="molecule type" value="Genomic_DNA"/>
</dbReference>
<feature type="transmembrane region" description="Helical" evidence="7">
    <location>
        <begin position="93"/>
        <end position="114"/>
    </location>
</feature>
<comment type="similarity">
    <text evidence="7">Belongs to the binding-protein-dependent transport system permease family.</text>
</comment>
<reference evidence="9 10" key="1">
    <citation type="submission" date="2018-07" db="EMBL/GenBank/DDBJ databases">
        <title>Genomic Encyclopedia of Type Strains, Phase III (KMG-III): the genomes of soil and plant-associated and newly described type strains.</title>
        <authorList>
            <person name="Whitman W."/>
        </authorList>
    </citation>
    <scope>NUCLEOTIDE SEQUENCE [LARGE SCALE GENOMIC DNA]</scope>
    <source>
        <strain evidence="9 10">CECT 7287</strain>
    </source>
</reference>
<dbReference type="OrthoDB" id="9809173at2"/>
<evidence type="ECO:0000256" key="6">
    <source>
        <dbReference type="ARBA" id="ARBA00023136"/>
    </source>
</evidence>
<dbReference type="InterPro" id="IPR051393">
    <property type="entry name" value="ABC_transporter_permease"/>
</dbReference>
<dbReference type="PROSITE" id="PS50928">
    <property type="entry name" value="ABC_TM1"/>
    <property type="match status" value="1"/>
</dbReference>
<evidence type="ECO:0000256" key="2">
    <source>
        <dbReference type="ARBA" id="ARBA00022448"/>
    </source>
</evidence>
<accession>A0A3D9IJR3</accession>
<keyword evidence="4 7" id="KW-0812">Transmembrane</keyword>
<name>A0A3D9IJR3_9BACL</name>
<evidence type="ECO:0000256" key="3">
    <source>
        <dbReference type="ARBA" id="ARBA00022475"/>
    </source>
</evidence>
<dbReference type="Gene3D" id="1.10.3720.10">
    <property type="entry name" value="MetI-like"/>
    <property type="match status" value="1"/>
</dbReference>
<dbReference type="RefSeq" id="WP_116063994.1">
    <property type="nucleotide sequence ID" value="NZ_QRDZ01000028.1"/>
</dbReference>